<name>A0ACA9L475_9GLOM</name>
<comment type="caution">
    <text evidence="1">The sequence shown here is derived from an EMBL/GenBank/DDBJ whole genome shotgun (WGS) entry which is preliminary data.</text>
</comment>
<sequence length="653" mass="72975">QVIVDADKRQIFQYDYAFGPDATQEEVYEKSVTNLLGKFLEGYNVTILAYGQTSSGKTYTMGTADNDFIPPESKGMIPRTINTLFEKIEAEQCKTSKFSVKVSFIEIHNEDLIDLLGEGEEYERPPVTIREDVKGNIYWTGLQELKANSSLEGYDGEWETITSKFHFVDLAGSERLKRTAASGDRAKEGISINSGLLALGNVISALGDPNKTKHMTHIPYRDSKLTRLLQDSLGGNAQTLMIACVSPAEFNLNETINTLKYANRARNIKNMASVNKEESGWNDVSHLQGLVIKLRAEVSTLKNLLANGHHQSGGGNVSPGRVTPTPTTPTTPNGIKLPGRSNSISSIPGRSTPTSGIPGRSTPTSGIPGRSTPTGIPGRSTPTTGMPGRSMYNNIANNREPVNRMRPGSPLTTFAHGGNVQVHKDKEVEILEEQLMQLQRSYAELSQKYAKTSAELAMHQNNYDELESTTKNEPQIENYEKMISSLESNLAITSAALLHSETLLREQESQMKELEQENELNKNNMKDLQHQIKDLESKLQNQEIVARTRIQNDSYPEKFISETVQLLERRLEEKDTYCAELEEKLERATKDENTKQLREELDDRDFRITQLESKLNLLVEEVYKFRNMEGFRYQSETGPLDSTSASSSSFDTI</sequence>
<protein>
    <submittedName>
        <fullName evidence="1">1853_t:CDS:1</fullName>
    </submittedName>
</protein>
<dbReference type="EMBL" id="CAJVPT010004414">
    <property type="protein sequence ID" value="CAG8508016.1"/>
    <property type="molecule type" value="Genomic_DNA"/>
</dbReference>
<reference evidence="1" key="1">
    <citation type="submission" date="2021-06" db="EMBL/GenBank/DDBJ databases">
        <authorList>
            <person name="Kallberg Y."/>
            <person name="Tangrot J."/>
            <person name="Rosling A."/>
        </authorList>
    </citation>
    <scope>NUCLEOTIDE SEQUENCE</scope>
    <source>
        <strain evidence="1">CL356</strain>
    </source>
</reference>
<organism evidence="1 2">
    <name type="scientific">Acaulospora colombiana</name>
    <dbReference type="NCBI Taxonomy" id="27376"/>
    <lineage>
        <taxon>Eukaryota</taxon>
        <taxon>Fungi</taxon>
        <taxon>Fungi incertae sedis</taxon>
        <taxon>Mucoromycota</taxon>
        <taxon>Glomeromycotina</taxon>
        <taxon>Glomeromycetes</taxon>
        <taxon>Diversisporales</taxon>
        <taxon>Acaulosporaceae</taxon>
        <taxon>Acaulospora</taxon>
    </lineage>
</organism>
<gene>
    <name evidence="1" type="ORF">ACOLOM_LOCUS3094</name>
</gene>
<dbReference type="Proteomes" id="UP000789525">
    <property type="component" value="Unassembled WGS sequence"/>
</dbReference>
<keyword evidence="2" id="KW-1185">Reference proteome</keyword>
<accession>A0ACA9L475</accession>
<feature type="non-terminal residue" evidence="1">
    <location>
        <position position="1"/>
    </location>
</feature>
<proteinExistence type="predicted"/>
<evidence type="ECO:0000313" key="2">
    <source>
        <dbReference type="Proteomes" id="UP000789525"/>
    </source>
</evidence>
<evidence type="ECO:0000313" key="1">
    <source>
        <dbReference type="EMBL" id="CAG8508016.1"/>
    </source>
</evidence>